<organism evidence="2 3">
    <name type="scientific">Youngiibacter multivorans</name>
    <dbReference type="NCBI Taxonomy" id="937251"/>
    <lineage>
        <taxon>Bacteria</taxon>
        <taxon>Bacillati</taxon>
        <taxon>Bacillota</taxon>
        <taxon>Clostridia</taxon>
        <taxon>Eubacteriales</taxon>
        <taxon>Clostridiaceae</taxon>
        <taxon>Youngiibacter</taxon>
    </lineage>
</organism>
<dbReference type="InterPro" id="IPR001387">
    <property type="entry name" value="Cro/C1-type_HTH"/>
</dbReference>
<dbReference type="RefSeq" id="WP_209459406.1">
    <property type="nucleotide sequence ID" value="NZ_JAGGKC010000012.1"/>
</dbReference>
<dbReference type="SUPFAM" id="SSF48452">
    <property type="entry name" value="TPR-like"/>
    <property type="match status" value="1"/>
</dbReference>
<dbReference type="CDD" id="cd00093">
    <property type="entry name" value="HTH_XRE"/>
    <property type="match status" value="1"/>
</dbReference>
<reference evidence="2 3" key="1">
    <citation type="submission" date="2021-03" db="EMBL/GenBank/DDBJ databases">
        <title>Genomic Encyclopedia of Type Strains, Phase IV (KMG-IV): sequencing the most valuable type-strain genomes for metagenomic binning, comparative biology and taxonomic classification.</title>
        <authorList>
            <person name="Goeker M."/>
        </authorList>
    </citation>
    <scope>NUCLEOTIDE SEQUENCE [LARGE SCALE GENOMIC DNA]</scope>
    <source>
        <strain evidence="2 3">DSM 6139</strain>
    </source>
</reference>
<dbReference type="Proteomes" id="UP001519271">
    <property type="component" value="Unassembled WGS sequence"/>
</dbReference>
<keyword evidence="3" id="KW-1185">Reference proteome</keyword>
<evidence type="ECO:0000313" key="2">
    <source>
        <dbReference type="EMBL" id="MBP1919199.1"/>
    </source>
</evidence>
<dbReference type="EMBL" id="JAGGKC010000012">
    <property type="protein sequence ID" value="MBP1919199.1"/>
    <property type="molecule type" value="Genomic_DNA"/>
</dbReference>
<proteinExistence type="predicted"/>
<evidence type="ECO:0000313" key="3">
    <source>
        <dbReference type="Proteomes" id="UP001519271"/>
    </source>
</evidence>
<feature type="domain" description="HTH cro/C1-type" evidence="1">
    <location>
        <begin position="10"/>
        <end position="63"/>
    </location>
</feature>
<protein>
    <submittedName>
        <fullName evidence="2">Transcriptional regulator with XRE-family HTH domain</fullName>
    </submittedName>
</protein>
<accession>A0ABS4G3S4</accession>
<gene>
    <name evidence="2" type="ORF">J2Z34_001687</name>
</gene>
<dbReference type="SUPFAM" id="SSF47413">
    <property type="entry name" value="lambda repressor-like DNA-binding domains"/>
    <property type="match status" value="1"/>
</dbReference>
<dbReference type="PROSITE" id="PS50943">
    <property type="entry name" value="HTH_CROC1"/>
    <property type="match status" value="1"/>
</dbReference>
<sequence length="418" mass="48390">MDILTTGEKIKRARIQKDMTLKDLCGKEISVSKLSTIENSKVQAEEWILKLIAKRLNLDVEYLKKDMVQEISDELKSLDSKRSSGSYEDEVRDLIMIANQNSLYSQAFMARLQLIDYYMAKNKTELLTVEISNLYKTLIRVVNKETLYLYIYTMAKYLIHTREYYNAAVYLQNLMDHFNELPELMTNDVKLQIPYMLMQCYVYTRQYERASKYATSVKALMDKTDSKVILGEIHLLFYILNSTGELESDAAADYSKVNNYLADYPEQLATAKFILAINMIESGKNKEGYRELEKAAEIFPKDKLGESTELLMSAMEIFADNKLYDEADKYIDMLVNSAIENGDTDFMQKAYYYKGMLLGRKGKFDQAETYMSVSLDLLMKKGRSKELSKRYKDLGKIYYQMGNKQEAIKYLSMSVSAG</sequence>
<dbReference type="InterPro" id="IPR010982">
    <property type="entry name" value="Lambda_DNA-bd_dom_sf"/>
</dbReference>
<dbReference type="Gene3D" id="1.25.40.10">
    <property type="entry name" value="Tetratricopeptide repeat domain"/>
    <property type="match status" value="2"/>
</dbReference>
<dbReference type="InterPro" id="IPR011990">
    <property type="entry name" value="TPR-like_helical_dom_sf"/>
</dbReference>
<comment type="caution">
    <text evidence="2">The sequence shown here is derived from an EMBL/GenBank/DDBJ whole genome shotgun (WGS) entry which is preliminary data.</text>
</comment>
<dbReference type="PROSITE" id="PS50293">
    <property type="entry name" value="TPR_REGION"/>
    <property type="match status" value="1"/>
</dbReference>
<evidence type="ECO:0000259" key="1">
    <source>
        <dbReference type="PROSITE" id="PS50943"/>
    </source>
</evidence>
<name>A0ABS4G3S4_9CLOT</name>